<dbReference type="Proteomes" id="UP001231189">
    <property type="component" value="Unassembled WGS sequence"/>
</dbReference>
<name>A0AAD8TC39_LOLMU</name>
<sequence>MYESEIEAIRTNNGTEFKNYTMQEFVDNEGIKHEFSAPYTPQQNCVFERKNRTIIEMARTMLSEFKSPHNFWGEAISRVVHYSNRLFLRPLHNKTPYELLTVLSHSRYMHEALVDPDWVIAMQEELECFTRNEVWSLVERPKDHHINVIGAKWVFKNKKDENGIVIRNQARGHFPSASAPVLTVTHRIQAAIPDPCGFPVAFYFHACTIVPRGGPRTEPPWANGYQPINSFSYKWGVRFHFVSFPAFAYFPVLRALRSPQPRSRWSPPEPCSRRTCAAALAALRISAAERSTGASSPPPLRDFFGEVRLSPSPVSVGACELAVAPATFFLSNSAASG</sequence>
<dbReference type="EMBL" id="JAUUTY010000002">
    <property type="protein sequence ID" value="KAK1679122.1"/>
    <property type="molecule type" value="Genomic_DNA"/>
</dbReference>
<evidence type="ECO:0000313" key="3">
    <source>
        <dbReference type="Proteomes" id="UP001231189"/>
    </source>
</evidence>
<dbReference type="PANTHER" id="PTHR42648:SF21">
    <property type="entry name" value="CYSTEINE-RICH RLK (RECEPTOR-LIKE PROTEIN KINASE) 8"/>
    <property type="match status" value="1"/>
</dbReference>
<proteinExistence type="predicted"/>
<dbReference type="InterPro" id="IPR012337">
    <property type="entry name" value="RNaseH-like_sf"/>
</dbReference>
<organism evidence="2 3">
    <name type="scientific">Lolium multiflorum</name>
    <name type="common">Italian ryegrass</name>
    <name type="synonym">Lolium perenne subsp. multiflorum</name>
    <dbReference type="NCBI Taxonomy" id="4521"/>
    <lineage>
        <taxon>Eukaryota</taxon>
        <taxon>Viridiplantae</taxon>
        <taxon>Streptophyta</taxon>
        <taxon>Embryophyta</taxon>
        <taxon>Tracheophyta</taxon>
        <taxon>Spermatophyta</taxon>
        <taxon>Magnoliopsida</taxon>
        <taxon>Liliopsida</taxon>
        <taxon>Poales</taxon>
        <taxon>Poaceae</taxon>
        <taxon>BOP clade</taxon>
        <taxon>Pooideae</taxon>
        <taxon>Poodae</taxon>
        <taxon>Poeae</taxon>
        <taxon>Poeae Chloroplast Group 2 (Poeae type)</taxon>
        <taxon>Loliodinae</taxon>
        <taxon>Loliinae</taxon>
        <taxon>Lolium</taxon>
    </lineage>
</organism>
<evidence type="ECO:0000259" key="1">
    <source>
        <dbReference type="PROSITE" id="PS50994"/>
    </source>
</evidence>
<dbReference type="InterPro" id="IPR001584">
    <property type="entry name" value="Integrase_cat-core"/>
</dbReference>
<dbReference type="InterPro" id="IPR036397">
    <property type="entry name" value="RNaseH_sf"/>
</dbReference>
<dbReference type="GO" id="GO:0015074">
    <property type="term" value="P:DNA integration"/>
    <property type="evidence" value="ECO:0007669"/>
    <property type="project" value="InterPro"/>
</dbReference>
<keyword evidence="3" id="KW-1185">Reference proteome</keyword>
<accession>A0AAD8TC39</accession>
<dbReference type="PROSITE" id="PS50994">
    <property type="entry name" value="INTEGRASE"/>
    <property type="match status" value="1"/>
</dbReference>
<dbReference type="PANTHER" id="PTHR42648">
    <property type="entry name" value="TRANSPOSASE, PUTATIVE-RELATED"/>
    <property type="match status" value="1"/>
</dbReference>
<evidence type="ECO:0000313" key="2">
    <source>
        <dbReference type="EMBL" id="KAK1679122.1"/>
    </source>
</evidence>
<comment type="caution">
    <text evidence="2">The sequence shown here is derived from an EMBL/GenBank/DDBJ whole genome shotgun (WGS) entry which is preliminary data.</text>
</comment>
<dbReference type="Gene3D" id="3.30.420.10">
    <property type="entry name" value="Ribonuclease H-like superfamily/Ribonuclease H"/>
    <property type="match status" value="1"/>
</dbReference>
<dbReference type="GO" id="GO:0003676">
    <property type="term" value="F:nucleic acid binding"/>
    <property type="evidence" value="ECO:0007669"/>
    <property type="project" value="InterPro"/>
</dbReference>
<reference evidence="2" key="1">
    <citation type="submission" date="2023-07" db="EMBL/GenBank/DDBJ databases">
        <title>A chromosome-level genome assembly of Lolium multiflorum.</title>
        <authorList>
            <person name="Chen Y."/>
            <person name="Copetti D."/>
            <person name="Kolliker R."/>
            <person name="Studer B."/>
        </authorList>
    </citation>
    <scope>NUCLEOTIDE SEQUENCE</scope>
    <source>
        <strain evidence="2">02402/16</strain>
        <tissue evidence="2">Leaf</tissue>
    </source>
</reference>
<gene>
    <name evidence="2" type="ORF">QYE76_039970</name>
</gene>
<dbReference type="SUPFAM" id="SSF53098">
    <property type="entry name" value="Ribonuclease H-like"/>
    <property type="match status" value="1"/>
</dbReference>
<protein>
    <recommendedName>
        <fullName evidence="1">Integrase catalytic domain-containing protein</fullName>
    </recommendedName>
</protein>
<dbReference type="InterPro" id="IPR039537">
    <property type="entry name" value="Retrotran_Ty1/copia-like"/>
</dbReference>
<dbReference type="AlphaFoldDB" id="A0AAD8TC39"/>
<feature type="domain" description="Integrase catalytic" evidence="1">
    <location>
        <begin position="1"/>
        <end position="104"/>
    </location>
</feature>